<feature type="transmembrane region" description="Helical" evidence="6">
    <location>
        <begin position="41"/>
        <end position="60"/>
    </location>
</feature>
<dbReference type="InterPro" id="IPR020846">
    <property type="entry name" value="MFS_dom"/>
</dbReference>
<evidence type="ECO:0000313" key="9">
    <source>
        <dbReference type="EMBL" id="HGT98650.1"/>
    </source>
</evidence>
<dbReference type="EMBL" id="DTDH01000134">
    <property type="protein sequence ID" value="HGT98650.1"/>
    <property type="molecule type" value="Genomic_DNA"/>
</dbReference>
<dbReference type="Gene3D" id="1.20.1250.20">
    <property type="entry name" value="MFS general substrate transporter like domains"/>
    <property type="match status" value="2"/>
</dbReference>
<sequence>MDRLIIVFILLSLVSLTADVAYEGGRSISGQFLEHLRAPAIAAGLLALGEFLGYALRLPASLVVSMRRSSKLLWSIIILGYALVVAIPFLAFVSNWYIALLLYLIERIGKGLRSPARDVLIADITDKAIGRGKGFGIHELLDQVGALLGPLMVSYALTYGKGYSYAYVSLLPIALIAVILITISSFLYPNIGFAKNGSIRSLDIANNRSLKTYMIFTALLSFGLIHWGIASYHLKYTHVVPEGYIPALYAIAMIVDALVALPLGIAYDRYGVSILVLIPLASMFIAPLILISRNIILLVIASALYGIVLCSYESVLRAAVADIASSVNERALGFGWLGFVWGTAWAIGNIIGGALYDFLGPQVLCILYPVSSFLSLIYFIKHYLQ</sequence>
<dbReference type="GO" id="GO:0022857">
    <property type="term" value="F:transmembrane transporter activity"/>
    <property type="evidence" value="ECO:0007669"/>
    <property type="project" value="InterPro"/>
</dbReference>
<organism evidence="9">
    <name type="scientific">Ignisphaera aggregans</name>
    <dbReference type="NCBI Taxonomy" id="334771"/>
    <lineage>
        <taxon>Archaea</taxon>
        <taxon>Thermoproteota</taxon>
        <taxon>Thermoprotei</taxon>
        <taxon>Desulfurococcales</taxon>
        <taxon>Desulfurococcaceae</taxon>
        <taxon>Ignisphaera</taxon>
    </lineage>
</organism>
<feature type="transmembrane region" description="Helical" evidence="6">
    <location>
        <begin position="331"/>
        <end position="352"/>
    </location>
</feature>
<dbReference type="InterPro" id="IPR036259">
    <property type="entry name" value="MFS_trans_sf"/>
</dbReference>
<dbReference type="InterPro" id="IPR011701">
    <property type="entry name" value="MFS"/>
</dbReference>
<proteinExistence type="predicted"/>
<dbReference type="PANTHER" id="PTHR42688:SF1">
    <property type="entry name" value="BLR5212 PROTEIN"/>
    <property type="match status" value="1"/>
</dbReference>
<protein>
    <submittedName>
        <fullName evidence="9">MFS transporter</fullName>
    </submittedName>
</protein>
<evidence type="ECO:0000256" key="4">
    <source>
        <dbReference type="ARBA" id="ARBA00022989"/>
    </source>
</evidence>
<comment type="subcellular location">
    <subcellularLocation>
        <location evidence="1">Cell membrane</location>
        <topology evidence="1">Multi-pass membrane protein</topology>
    </subcellularLocation>
</comment>
<comment type="caution">
    <text evidence="9">The sequence shown here is derived from an EMBL/GenBank/DDBJ whole genome shotgun (WGS) entry which is preliminary data.</text>
</comment>
<dbReference type="EMBL" id="DTAU01000012">
    <property type="protein sequence ID" value="HFQ78163.1"/>
    <property type="molecule type" value="Genomic_DNA"/>
</dbReference>
<feature type="transmembrane region" description="Helical" evidence="6">
    <location>
        <begin position="165"/>
        <end position="191"/>
    </location>
</feature>
<feature type="transmembrane region" description="Helical" evidence="6">
    <location>
        <begin position="358"/>
        <end position="380"/>
    </location>
</feature>
<feature type="transmembrane region" description="Helical" evidence="6">
    <location>
        <begin position="212"/>
        <end position="232"/>
    </location>
</feature>
<feature type="transmembrane region" description="Helical" evidence="6">
    <location>
        <begin position="295"/>
        <end position="319"/>
    </location>
</feature>
<keyword evidence="2" id="KW-1003">Cell membrane</keyword>
<dbReference type="InterPro" id="IPR052425">
    <property type="entry name" value="Uncharacterized_MFS-type"/>
</dbReference>
<dbReference type="SUPFAM" id="SSF103473">
    <property type="entry name" value="MFS general substrate transporter"/>
    <property type="match status" value="1"/>
</dbReference>
<evidence type="ECO:0000256" key="6">
    <source>
        <dbReference type="SAM" id="Phobius"/>
    </source>
</evidence>
<dbReference type="Pfam" id="PF07690">
    <property type="entry name" value="MFS_1"/>
    <property type="match status" value="1"/>
</dbReference>
<dbReference type="AlphaFoldDB" id="A0A7J3MYW1"/>
<evidence type="ECO:0000259" key="7">
    <source>
        <dbReference type="PROSITE" id="PS50850"/>
    </source>
</evidence>
<dbReference type="GO" id="GO:0005886">
    <property type="term" value="C:plasma membrane"/>
    <property type="evidence" value="ECO:0007669"/>
    <property type="project" value="UniProtKB-SubCell"/>
</dbReference>
<keyword evidence="5 6" id="KW-0472">Membrane</keyword>
<evidence type="ECO:0000256" key="5">
    <source>
        <dbReference type="ARBA" id="ARBA00023136"/>
    </source>
</evidence>
<feature type="domain" description="Major facilitator superfamily (MFS) profile" evidence="7">
    <location>
        <begin position="1"/>
        <end position="385"/>
    </location>
</feature>
<reference evidence="9" key="1">
    <citation type="journal article" date="2020" name="mSystems">
        <title>Genome- and Community-Level Interaction Insights into Carbon Utilization and Element Cycling Functions of Hydrothermarchaeota in Hydrothermal Sediment.</title>
        <authorList>
            <person name="Zhou Z."/>
            <person name="Liu Y."/>
            <person name="Xu W."/>
            <person name="Pan J."/>
            <person name="Luo Z.H."/>
            <person name="Li M."/>
        </authorList>
    </citation>
    <scope>NUCLEOTIDE SEQUENCE [LARGE SCALE GENOMIC DNA]</scope>
    <source>
        <strain evidence="8">SpSt-629</strain>
        <strain evidence="9">SpSt-688</strain>
    </source>
</reference>
<evidence type="ECO:0000256" key="3">
    <source>
        <dbReference type="ARBA" id="ARBA00022692"/>
    </source>
</evidence>
<dbReference type="PROSITE" id="PS50850">
    <property type="entry name" value="MFS"/>
    <property type="match status" value="1"/>
</dbReference>
<keyword evidence="4 6" id="KW-1133">Transmembrane helix</keyword>
<keyword evidence="3 6" id="KW-0812">Transmembrane</keyword>
<feature type="transmembrane region" description="Helical" evidence="6">
    <location>
        <begin position="270"/>
        <end position="289"/>
    </location>
</feature>
<feature type="transmembrane region" description="Helical" evidence="6">
    <location>
        <begin position="72"/>
        <end position="105"/>
    </location>
</feature>
<feature type="transmembrane region" description="Helical" evidence="6">
    <location>
        <begin position="244"/>
        <end position="263"/>
    </location>
</feature>
<evidence type="ECO:0000313" key="8">
    <source>
        <dbReference type="EMBL" id="HFQ78163.1"/>
    </source>
</evidence>
<evidence type="ECO:0000256" key="2">
    <source>
        <dbReference type="ARBA" id="ARBA00022475"/>
    </source>
</evidence>
<accession>A0A7J3MYW1</accession>
<dbReference type="PANTHER" id="PTHR42688">
    <property type="entry name" value="CONSERVED PROTEIN"/>
    <property type="match status" value="1"/>
</dbReference>
<name>A0A7J3MYW1_9CREN</name>
<dbReference type="CDD" id="cd17370">
    <property type="entry name" value="MFS_MJ1317_like"/>
    <property type="match status" value="1"/>
</dbReference>
<gene>
    <name evidence="8" type="ORF">ENT99_00470</name>
    <name evidence="9" type="ORF">ENU64_04395</name>
</gene>
<evidence type="ECO:0000256" key="1">
    <source>
        <dbReference type="ARBA" id="ARBA00004651"/>
    </source>
</evidence>